<dbReference type="RefSeq" id="WP_110131700.1">
    <property type="nucleotide sequence ID" value="NZ_QHJQ01000009.1"/>
</dbReference>
<dbReference type="InterPro" id="IPR013429">
    <property type="entry name" value="Regulatory_FmdB_Zinc_ribbon"/>
</dbReference>
<feature type="compositionally biased region" description="Basic and acidic residues" evidence="1">
    <location>
        <begin position="102"/>
        <end position="112"/>
    </location>
</feature>
<evidence type="ECO:0000259" key="2">
    <source>
        <dbReference type="SMART" id="SM00834"/>
    </source>
</evidence>
<name>A0A317ZF11_9BACT</name>
<keyword evidence="4" id="KW-1185">Reference proteome</keyword>
<organism evidence="3 4">
    <name type="scientific">Coraliomargarita sinensis</name>
    <dbReference type="NCBI Taxonomy" id="2174842"/>
    <lineage>
        <taxon>Bacteria</taxon>
        <taxon>Pseudomonadati</taxon>
        <taxon>Verrucomicrobiota</taxon>
        <taxon>Opitutia</taxon>
        <taxon>Puniceicoccales</taxon>
        <taxon>Coraliomargaritaceae</taxon>
        <taxon>Coraliomargarita</taxon>
    </lineage>
</organism>
<protein>
    <submittedName>
        <fullName evidence="3">FmdB family transcriptional regulator</fullName>
    </submittedName>
</protein>
<dbReference type="OrthoDB" id="215655at2"/>
<dbReference type="Proteomes" id="UP000247099">
    <property type="component" value="Unassembled WGS sequence"/>
</dbReference>
<gene>
    <name evidence="3" type="ORF">DDZ13_12005</name>
</gene>
<sequence length="112" mass="12691">MPTYLYQEILPNGDDGECFEVIQRMSDAPLKTHPQTGNPVRKVFVAPNLPTKYTEAATKSKLTNENVEKHGFTRYEKDKVSGKYHKTAGKDKRAPDVVNANKLREMQQKGIL</sequence>
<evidence type="ECO:0000313" key="4">
    <source>
        <dbReference type="Proteomes" id="UP000247099"/>
    </source>
</evidence>
<evidence type="ECO:0000313" key="3">
    <source>
        <dbReference type="EMBL" id="PXA03412.1"/>
    </source>
</evidence>
<dbReference type="InParanoid" id="A0A317ZF11"/>
<comment type="caution">
    <text evidence="3">The sequence shown here is derived from an EMBL/GenBank/DDBJ whole genome shotgun (WGS) entry which is preliminary data.</text>
</comment>
<reference evidence="3 4" key="1">
    <citation type="submission" date="2018-05" db="EMBL/GenBank/DDBJ databases">
        <title>Coraliomargarita sinensis sp. nov., isolated from a marine solar saltern.</title>
        <authorList>
            <person name="Zhou L.Y."/>
        </authorList>
    </citation>
    <scope>NUCLEOTIDE SEQUENCE [LARGE SCALE GENOMIC DNA]</scope>
    <source>
        <strain evidence="3 4">WN38</strain>
    </source>
</reference>
<dbReference type="AlphaFoldDB" id="A0A317ZF11"/>
<feature type="domain" description="Putative regulatory protein FmdB zinc ribbon" evidence="2">
    <location>
        <begin position="1"/>
        <end position="45"/>
    </location>
</feature>
<accession>A0A317ZF11</accession>
<feature type="region of interest" description="Disordered" evidence="1">
    <location>
        <begin position="80"/>
        <end position="112"/>
    </location>
</feature>
<proteinExistence type="predicted"/>
<dbReference type="SMART" id="SM00834">
    <property type="entry name" value="CxxC_CXXC_SSSS"/>
    <property type="match status" value="1"/>
</dbReference>
<dbReference type="EMBL" id="QHJQ01000009">
    <property type="protein sequence ID" value="PXA03412.1"/>
    <property type="molecule type" value="Genomic_DNA"/>
</dbReference>
<evidence type="ECO:0000256" key="1">
    <source>
        <dbReference type="SAM" id="MobiDB-lite"/>
    </source>
</evidence>